<dbReference type="KEGG" id="tatv:25782952"/>
<evidence type="ECO:0000256" key="6">
    <source>
        <dbReference type="ARBA" id="ARBA00022777"/>
    </source>
</evidence>
<feature type="region of interest" description="Disordered" evidence="9">
    <location>
        <begin position="334"/>
        <end position="402"/>
    </location>
</feature>
<feature type="compositionally biased region" description="Polar residues" evidence="9">
    <location>
        <begin position="373"/>
        <end position="384"/>
    </location>
</feature>
<dbReference type="SUPFAM" id="SSF57903">
    <property type="entry name" value="FYVE/PHD zinc finger"/>
    <property type="match status" value="1"/>
</dbReference>
<name>G9NEA3_HYPAI</name>
<evidence type="ECO:0000256" key="9">
    <source>
        <dbReference type="SAM" id="MobiDB-lite"/>
    </source>
</evidence>
<dbReference type="InterPro" id="IPR013083">
    <property type="entry name" value="Znf_RING/FYVE/PHD"/>
</dbReference>
<evidence type="ECO:0000313" key="11">
    <source>
        <dbReference type="EMBL" id="EHK51009.1"/>
    </source>
</evidence>
<keyword evidence="6" id="KW-0418">Kinase</keyword>
<dbReference type="GO" id="GO:0008270">
    <property type="term" value="F:zinc ion binding"/>
    <property type="evidence" value="ECO:0007669"/>
    <property type="project" value="UniProtKB-KW"/>
</dbReference>
<dbReference type="HOGENOM" id="CLU_396922_0_0_1"/>
<feature type="region of interest" description="Disordered" evidence="9">
    <location>
        <begin position="583"/>
        <end position="602"/>
    </location>
</feature>
<dbReference type="SUPFAM" id="SSF56112">
    <property type="entry name" value="Protein kinase-like (PK-like)"/>
    <property type="match status" value="1"/>
</dbReference>
<evidence type="ECO:0000313" key="12">
    <source>
        <dbReference type="Proteomes" id="UP000005426"/>
    </source>
</evidence>
<dbReference type="SMART" id="SM00220">
    <property type="entry name" value="S_TKc"/>
    <property type="match status" value="1"/>
</dbReference>
<keyword evidence="1" id="KW-0723">Serine/threonine-protein kinase</keyword>
<dbReference type="GeneID" id="25782952"/>
<dbReference type="EMBL" id="ABDG02000011">
    <property type="protein sequence ID" value="EHK51009.1"/>
    <property type="molecule type" value="Genomic_DNA"/>
</dbReference>
<dbReference type="InterPro" id="IPR011011">
    <property type="entry name" value="Znf_FYVE_PHD"/>
</dbReference>
<keyword evidence="7" id="KW-0862">Zinc</keyword>
<dbReference type="InterPro" id="IPR000719">
    <property type="entry name" value="Prot_kinase_dom"/>
</dbReference>
<reference evidence="11 12" key="1">
    <citation type="journal article" date="2011" name="Genome Biol.">
        <title>Comparative genome sequence analysis underscores mycoparasitism as the ancestral life style of Trichoderma.</title>
        <authorList>
            <person name="Kubicek C.P."/>
            <person name="Herrera-Estrella A."/>
            <person name="Seidl-Seiboth V."/>
            <person name="Martinez D.A."/>
            <person name="Druzhinina I.S."/>
            <person name="Thon M."/>
            <person name="Zeilinger S."/>
            <person name="Casas-Flores S."/>
            <person name="Horwitz B.A."/>
            <person name="Mukherjee P.K."/>
            <person name="Mukherjee M."/>
            <person name="Kredics L."/>
            <person name="Alcaraz L.D."/>
            <person name="Aerts A."/>
            <person name="Antal Z."/>
            <person name="Atanasova L."/>
            <person name="Cervantes-Badillo M.G."/>
            <person name="Challacombe J."/>
            <person name="Chertkov O."/>
            <person name="McCluskey K."/>
            <person name="Coulpier F."/>
            <person name="Deshpande N."/>
            <person name="von Doehren H."/>
            <person name="Ebbole D.J."/>
            <person name="Esquivel-Naranjo E.U."/>
            <person name="Fekete E."/>
            <person name="Flipphi M."/>
            <person name="Glaser F."/>
            <person name="Gomez-Rodriguez E.Y."/>
            <person name="Gruber S."/>
            <person name="Han C."/>
            <person name="Henrissat B."/>
            <person name="Hermosa R."/>
            <person name="Hernandez-Onate M."/>
            <person name="Karaffa L."/>
            <person name="Kosti I."/>
            <person name="Le Crom S."/>
            <person name="Lindquist E."/>
            <person name="Lucas S."/>
            <person name="Luebeck M."/>
            <person name="Luebeck P.S."/>
            <person name="Margeot A."/>
            <person name="Metz B."/>
            <person name="Misra M."/>
            <person name="Nevalainen H."/>
            <person name="Omann M."/>
            <person name="Packer N."/>
            <person name="Perrone G."/>
            <person name="Uresti-Rivera E.E."/>
            <person name="Salamov A."/>
            <person name="Schmoll M."/>
            <person name="Seiboth B."/>
            <person name="Shapiro H."/>
            <person name="Sukno S."/>
            <person name="Tamayo-Ramos J.A."/>
            <person name="Tisch D."/>
            <person name="Wiest A."/>
            <person name="Wilkinson H.H."/>
            <person name="Zhang M."/>
            <person name="Coutinho P.M."/>
            <person name="Kenerley C.M."/>
            <person name="Monte E."/>
            <person name="Baker S.E."/>
            <person name="Grigoriev I.V."/>
        </authorList>
    </citation>
    <scope>NUCLEOTIDE SEQUENCE [LARGE SCALE GENOMIC DNA]</scope>
    <source>
        <strain evidence="12">ATCC 20476 / IMI 206040</strain>
    </source>
</reference>
<evidence type="ECO:0000259" key="10">
    <source>
        <dbReference type="PROSITE" id="PS50011"/>
    </source>
</evidence>
<evidence type="ECO:0000256" key="3">
    <source>
        <dbReference type="ARBA" id="ARBA00022723"/>
    </source>
</evidence>
<dbReference type="OrthoDB" id="10252171at2759"/>
<keyword evidence="2" id="KW-0808">Transferase</keyword>
<comment type="caution">
    <text evidence="11">The sequence shown here is derived from an EMBL/GenBank/DDBJ whole genome shotgun (WGS) entry which is preliminary data.</text>
</comment>
<dbReference type="SMART" id="SM00064">
    <property type="entry name" value="FYVE"/>
    <property type="match status" value="1"/>
</dbReference>
<feature type="compositionally biased region" description="Polar residues" evidence="9">
    <location>
        <begin position="392"/>
        <end position="402"/>
    </location>
</feature>
<dbReference type="AlphaFoldDB" id="G9NEA3"/>
<feature type="domain" description="Protein kinase" evidence="10">
    <location>
        <begin position="44"/>
        <end position="316"/>
    </location>
</feature>
<dbReference type="Gene3D" id="1.10.510.10">
    <property type="entry name" value="Transferase(Phosphotransferase) domain 1"/>
    <property type="match status" value="1"/>
</dbReference>
<dbReference type="PANTHER" id="PTHR24345">
    <property type="entry name" value="SERINE/THREONINE-PROTEIN KINASE PLK"/>
    <property type="match status" value="1"/>
</dbReference>
<gene>
    <name evidence="11" type="ORF">TRIATDRAFT_313956</name>
</gene>
<protein>
    <recommendedName>
        <fullName evidence="10">Protein kinase domain-containing protein</fullName>
    </recommendedName>
</protein>
<sequence length="694" mass="79009">MLRWPDLVRDTRLSTKVEDDVTIHHHEDSDDENNARSTWREERWKATVRLGYGGCGSVWLQECVDGKRGIDRRAVKVIPRMKLKDKKDNYVSELEAIAKFSQKRYSKCFVKFLGWYDDDASNLYIAMEYFPLGDLQKYMDKPGLIDEADVREISFQVLEGLSYMHREGFAHRDIKPDNVLIRSQPPTSKWWVKISDFGISKRVEGPNKVVSSIKGTIPYMAPELLFHEPSSPNPVDHQAADMWALGEMAYRLLTKTAVFPTQNAMIRYLVDTNLFPTDNLDKRDASLDAVSFIRALMEPHPDKRLASETAMEHAWVAPLQGYRAHVFKTSTPIPLDSSVPSRQPVPALNSNSWATASTTSSSYQPYTRAPGMSNASSLQMSSPVHSGKEIETTQSSDANNTTEDSIYEPVLDVPQVSVGPLRVSQALQSSSSQQPQTRSQPPPLKMPWPRSALPQGPPPVRLGHSRSQSVQGTSSTEPRSQDLIERPKSVQAPRCTQCSTPFSSTNQKYQCPNCKSLFDDKCSSQKITMWWVGLEPVRVDDECFAKLSGEKLLVDETFDLCPYLEKIKRELFDEYAMIRNRRSPGKIKPLPKTPVEARRRKGTEKLEEREFDRLLSALDIYWPTKPSKDDYNDPKIYEKEFGKYVREVEQNLEMMEKRAIHDQEQRAKKADARSAGQKLKDLFKFTGEEKKGAV</sequence>
<dbReference type="GO" id="GO:0004674">
    <property type="term" value="F:protein serine/threonine kinase activity"/>
    <property type="evidence" value="ECO:0007669"/>
    <property type="project" value="UniProtKB-KW"/>
</dbReference>
<keyword evidence="5" id="KW-0863">Zinc-finger</keyword>
<feature type="compositionally biased region" description="Basic and acidic residues" evidence="9">
    <location>
        <begin position="479"/>
        <end position="488"/>
    </location>
</feature>
<dbReference type="InterPro" id="IPR011009">
    <property type="entry name" value="Kinase-like_dom_sf"/>
</dbReference>
<dbReference type="Pfam" id="PF01363">
    <property type="entry name" value="FYVE"/>
    <property type="match status" value="1"/>
</dbReference>
<dbReference type="InterPro" id="IPR000306">
    <property type="entry name" value="Znf_FYVE"/>
</dbReference>
<keyword evidence="8" id="KW-0067">ATP-binding</keyword>
<dbReference type="GO" id="GO:0005524">
    <property type="term" value="F:ATP binding"/>
    <property type="evidence" value="ECO:0007669"/>
    <property type="project" value="UniProtKB-KW"/>
</dbReference>
<feature type="compositionally biased region" description="Low complexity" evidence="9">
    <location>
        <begin position="349"/>
        <end position="362"/>
    </location>
</feature>
<dbReference type="GO" id="GO:0005634">
    <property type="term" value="C:nucleus"/>
    <property type="evidence" value="ECO:0007669"/>
    <property type="project" value="TreeGrafter"/>
</dbReference>
<keyword evidence="4" id="KW-0547">Nucleotide-binding</keyword>
<keyword evidence="12" id="KW-1185">Reference proteome</keyword>
<dbReference type="eggNOG" id="KOG0615">
    <property type="taxonomic scope" value="Eukaryota"/>
</dbReference>
<feature type="compositionally biased region" description="Polar residues" evidence="9">
    <location>
        <begin position="465"/>
        <end position="478"/>
    </location>
</feature>
<dbReference type="Pfam" id="PF00069">
    <property type="entry name" value="Pkinase"/>
    <property type="match status" value="1"/>
</dbReference>
<dbReference type="PROSITE" id="PS50011">
    <property type="entry name" value="PROTEIN_KINASE_DOM"/>
    <property type="match status" value="1"/>
</dbReference>
<feature type="region of interest" description="Disordered" evidence="9">
    <location>
        <begin position="424"/>
        <end position="490"/>
    </location>
</feature>
<evidence type="ECO:0000256" key="1">
    <source>
        <dbReference type="ARBA" id="ARBA00022527"/>
    </source>
</evidence>
<dbReference type="PROSITE" id="PS00108">
    <property type="entry name" value="PROTEIN_KINASE_ST"/>
    <property type="match status" value="1"/>
</dbReference>
<keyword evidence="3" id="KW-0479">Metal-binding</keyword>
<dbReference type="CDD" id="cd00180">
    <property type="entry name" value="PKc"/>
    <property type="match status" value="1"/>
</dbReference>
<evidence type="ECO:0000256" key="7">
    <source>
        <dbReference type="ARBA" id="ARBA00022833"/>
    </source>
</evidence>
<dbReference type="Gene3D" id="3.30.40.10">
    <property type="entry name" value="Zinc/RING finger domain, C3HC4 (zinc finger)"/>
    <property type="match status" value="1"/>
</dbReference>
<accession>G9NEA3</accession>
<organism evidence="11 12">
    <name type="scientific">Hypocrea atroviridis (strain ATCC 20476 / IMI 206040)</name>
    <name type="common">Trichoderma atroviride</name>
    <dbReference type="NCBI Taxonomy" id="452589"/>
    <lineage>
        <taxon>Eukaryota</taxon>
        <taxon>Fungi</taxon>
        <taxon>Dikarya</taxon>
        <taxon>Ascomycota</taxon>
        <taxon>Pezizomycotina</taxon>
        <taxon>Sordariomycetes</taxon>
        <taxon>Hypocreomycetidae</taxon>
        <taxon>Hypocreales</taxon>
        <taxon>Hypocreaceae</taxon>
        <taxon>Trichoderma</taxon>
    </lineage>
</organism>
<evidence type="ECO:0000256" key="8">
    <source>
        <dbReference type="ARBA" id="ARBA00022840"/>
    </source>
</evidence>
<dbReference type="PANTHER" id="PTHR24345:SF0">
    <property type="entry name" value="CELL CYCLE SERINE_THREONINE-PROTEIN KINASE CDC5_MSD2"/>
    <property type="match status" value="1"/>
</dbReference>
<evidence type="ECO:0000256" key="4">
    <source>
        <dbReference type="ARBA" id="ARBA00022741"/>
    </source>
</evidence>
<evidence type="ECO:0000256" key="5">
    <source>
        <dbReference type="ARBA" id="ARBA00022771"/>
    </source>
</evidence>
<evidence type="ECO:0000256" key="2">
    <source>
        <dbReference type="ARBA" id="ARBA00022679"/>
    </source>
</evidence>
<dbReference type="InterPro" id="IPR008271">
    <property type="entry name" value="Ser/Thr_kinase_AS"/>
</dbReference>
<proteinExistence type="predicted"/>
<feature type="compositionally biased region" description="Low complexity" evidence="9">
    <location>
        <begin position="424"/>
        <end position="439"/>
    </location>
</feature>
<dbReference type="STRING" id="452589.G9NEA3"/>
<dbReference type="Proteomes" id="UP000005426">
    <property type="component" value="Unassembled WGS sequence"/>
</dbReference>